<dbReference type="AlphaFoldDB" id="A0A9Q3FKK8"/>
<dbReference type="GO" id="GO:0003676">
    <property type="term" value="F:nucleic acid binding"/>
    <property type="evidence" value="ECO:0007669"/>
    <property type="project" value="InterPro"/>
</dbReference>
<comment type="caution">
    <text evidence="1">The sequence shown here is derived from an EMBL/GenBank/DDBJ whole genome shotgun (WGS) entry which is preliminary data.</text>
</comment>
<protein>
    <recommendedName>
        <fullName evidence="3">Integrase zinc-binding domain-containing protein</fullName>
    </recommendedName>
</protein>
<evidence type="ECO:0000313" key="2">
    <source>
        <dbReference type="Proteomes" id="UP000765509"/>
    </source>
</evidence>
<evidence type="ECO:0000313" key="1">
    <source>
        <dbReference type="EMBL" id="MBW0539548.1"/>
    </source>
</evidence>
<name>A0A9Q3FKK8_9BASI</name>
<keyword evidence="2" id="KW-1185">Reference proteome</keyword>
<proteinExistence type="predicted"/>
<gene>
    <name evidence="1" type="ORF">O181_079263</name>
</gene>
<dbReference type="InterPro" id="IPR012337">
    <property type="entry name" value="RNaseH-like_sf"/>
</dbReference>
<organism evidence="1 2">
    <name type="scientific">Austropuccinia psidii MF-1</name>
    <dbReference type="NCBI Taxonomy" id="1389203"/>
    <lineage>
        <taxon>Eukaryota</taxon>
        <taxon>Fungi</taxon>
        <taxon>Dikarya</taxon>
        <taxon>Basidiomycota</taxon>
        <taxon>Pucciniomycotina</taxon>
        <taxon>Pucciniomycetes</taxon>
        <taxon>Pucciniales</taxon>
        <taxon>Sphaerophragmiaceae</taxon>
        <taxon>Austropuccinia</taxon>
    </lineage>
</organism>
<dbReference type="EMBL" id="AVOT02044186">
    <property type="protein sequence ID" value="MBW0539548.1"/>
    <property type="molecule type" value="Genomic_DNA"/>
</dbReference>
<sequence>MIHIQEPKSPWEAVEMDWVTEQPPIDDKIYNSFLVIVYRCSKTLILLPCHKDDTAMDTAILPRNRAISHAGLFKNIIGYRELKLTSSLWTNIHRSIRTKL</sequence>
<dbReference type="Gene3D" id="3.30.420.10">
    <property type="entry name" value="Ribonuclease H-like superfamily/Ribonuclease H"/>
    <property type="match status" value="1"/>
</dbReference>
<dbReference type="Proteomes" id="UP000765509">
    <property type="component" value="Unassembled WGS sequence"/>
</dbReference>
<evidence type="ECO:0008006" key="3">
    <source>
        <dbReference type="Google" id="ProtNLM"/>
    </source>
</evidence>
<accession>A0A9Q3FKK8</accession>
<dbReference type="SUPFAM" id="SSF53098">
    <property type="entry name" value="Ribonuclease H-like"/>
    <property type="match status" value="1"/>
</dbReference>
<reference evidence="1" key="1">
    <citation type="submission" date="2021-03" db="EMBL/GenBank/DDBJ databases">
        <title>Draft genome sequence of rust myrtle Austropuccinia psidii MF-1, a brazilian biotype.</title>
        <authorList>
            <person name="Quecine M.C."/>
            <person name="Pachon D.M.R."/>
            <person name="Bonatelli M.L."/>
            <person name="Correr F.H."/>
            <person name="Franceschini L.M."/>
            <person name="Leite T.F."/>
            <person name="Margarido G.R.A."/>
            <person name="Almeida C.A."/>
            <person name="Ferrarezi J.A."/>
            <person name="Labate C.A."/>
        </authorList>
    </citation>
    <scope>NUCLEOTIDE SEQUENCE</scope>
    <source>
        <strain evidence="1">MF-1</strain>
    </source>
</reference>
<dbReference type="InterPro" id="IPR036397">
    <property type="entry name" value="RNaseH_sf"/>
</dbReference>